<dbReference type="Gene3D" id="2.60.120.10">
    <property type="entry name" value="Jelly Rolls"/>
    <property type="match status" value="1"/>
</dbReference>
<dbReference type="InterPro" id="IPR018490">
    <property type="entry name" value="cNMP-bd_dom_sf"/>
</dbReference>
<protein>
    <recommendedName>
        <fullName evidence="3">cAMP-binding domain of CRP or a regulatory subunit of cAMP-dependent protein kinases</fullName>
    </recommendedName>
</protein>
<reference evidence="2" key="1">
    <citation type="journal article" date="2019" name="Int. J. Syst. Evol. Microbiol.">
        <title>The Global Catalogue of Microorganisms (GCM) 10K type strain sequencing project: providing services to taxonomists for standard genome sequencing and annotation.</title>
        <authorList>
            <consortium name="The Broad Institute Genomics Platform"/>
            <consortium name="The Broad Institute Genome Sequencing Center for Infectious Disease"/>
            <person name="Wu L."/>
            <person name="Ma J."/>
        </authorList>
    </citation>
    <scope>NUCLEOTIDE SEQUENCE [LARGE SCALE GENOMIC DNA]</scope>
    <source>
        <strain evidence="2">CGMCC 1.12479</strain>
    </source>
</reference>
<dbReference type="EMBL" id="BMFD01000020">
    <property type="protein sequence ID" value="GGC53036.1"/>
    <property type="molecule type" value="Genomic_DNA"/>
</dbReference>
<keyword evidence="2" id="KW-1185">Reference proteome</keyword>
<proteinExistence type="predicted"/>
<accession>A0ABQ1N4N5</accession>
<organism evidence="1 2">
    <name type="scientific">Belliella aquatica</name>
    <dbReference type="NCBI Taxonomy" id="1323734"/>
    <lineage>
        <taxon>Bacteria</taxon>
        <taxon>Pseudomonadati</taxon>
        <taxon>Bacteroidota</taxon>
        <taxon>Cytophagia</taxon>
        <taxon>Cytophagales</taxon>
        <taxon>Cyclobacteriaceae</taxon>
        <taxon>Belliella</taxon>
    </lineage>
</organism>
<gene>
    <name evidence="1" type="ORF">GCM10010993_34330</name>
</gene>
<dbReference type="InterPro" id="IPR014710">
    <property type="entry name" value="RmlC-like_jellyroll"/>
</dbReference>
<sequence>MTHRMEHLITQMKEDYDDLMIIDHKEYVKLFQFLKIKCYKKGEILKSHDELELVSRYIFKGDIAEYEYRAKKFYCRKVFSAPDTACDFESYRSEETSNITLKAFTDVQVGELQKSDEFSVIEYIPVFAKLALRINHRIAKIDRQWKRLHWLEKKEAYNTLQKLCPVFNQLQVAEISAILNIPERSVFRIRKELANEFRSFK</sequence>
<evidence type="ECO:0000313" key="1">
    <source>
        <dbReference type="EMBL" id="GGC53036.1"/>
    </source>
</evidence>
<dbReference type="Proteomes" id="UP000635885">
    <property type="component" value="Unassembled WGS sequence"/>
</dbReference>
<dbReference type="SUPFAM" id="SSF51206">
    <property type="entry name" value="cAMP-binding domain-like"/>
    <property type="match status" value="1"/>
</dbReference>
<evidence type="ECO:0008006" key="3">
    <source>
        <dbReference type="Google" id="ProtNLM"/>
    </source>
</evidence>
<comment type="caution">
    <text evidence="1">The sequence shown here is derived from an EMBL/GenBank/DDBJ whole genome shotgun (WGS) entry which is preliminary data.</text>
</comment>
<name>A0ABQ1N4N5_9BACT</name>
<evidence type="ECO:0000313" key="2">
    <source>
        <dbReference type="Proteomes" id="UP000635885"/>
    </source>
</evidence>